<feature type="transmembrane region" description="Helical" evidence="7">
    <location>
        <begin position="21"/>
        <end position="39"/>
    </location>
</feature>
<feature type="transmembrane region" description="Helical" evidence="7">
    <location>
        <begin position="59"/>
        <end position="82"/>
    </location>
</feature>
<keyword evidence="4 7" id="KW-0812">Transmembrane</keyword>
<comment type="caution">
    <text evidence="8">The sequence shown here is derived from an EMBL/GenBank/DDBJ whole genome shotgun (WGS) entry which is preliminary data.</text>
</comment>
<keyword evidence="6 7" id="KW-0472">Membrane</keyword>
<keyword evidence="3" id="KW-1003">Cell membrane</keyword>
<sequence length="147" mass="15824">MKKCLICRNENCTKQCMRSTALLIVRLAFALIIITHGWAKLVGPLGITGFAGFLGSMAIPAPTFFSWVIALLEVFGGIAILLGLYVEKVGLLFVLEFLFIVTYVRGLNVSKAELDILMLAAAASLSLMGPGSYAPMGRKKKADEIVA</sequence>
<evidence type="ECO:0000256" key="6">
    <source>
        <dbReference type="ARBA" id="ARBA00023136"/>
    </source>
</evidence>
<evidence type="ECO:0000256" key="1">
    <source>
        <dbReference type="ARBA" id="ARBA00004651"/>
    </source>
</evidence>
<evidence type="ECO:0000256" key="3">
    <source>
        <dbReference type="ARBA" id="ARBA00022475"/>
    </source>
</evidence>
<dbReference type="InterPro" id="IPR032808">
    <property type="entry name" value="DoxX"/>
</dbReference>
<evidence type="ECO:0000256" key="7">
    <source>
        <dbReference type="SAM" id="Phobius"/>
    </source>
</evidence>
<evidence type="ECO:0000256" key="4">
    <source>
        <dbReference type="ARBA" id="ARBA00022692"/>
    </source>
</evidence>
<dbReference type="EMBL" id="PFET01000014">
    <property type="protein sequence ID" value="PJE75496.1"/>
    <property type="molecule type" value="Genomic_DNA"/>
</dbReference>
<keyword evidence="5 7" id="KW-1133">Transmembrane helix</keyword>
<accession>A0A2M8LDP5</accession>
<dbReference type="PANTHER" id="PTHR33452:SF1">
    <property type="entry name" value="INNER MEMBRANE PROTEIN YPHA-RELATED"/>
    <property type="match status" value="1"/>
</dbReference>
<comment type="subcellular location">
    <subcellularLocation>
        <location evidence="1">Cell membrane</location>
        <topology evidence="1">Multi-pass membrane protein</topology>
    </subcellularLocation>
</comment>
<dbReference type="PANTHER" id="PTHR33452">
    <property type="entry name" value="OXIDOREDUCTASE CATD-RELATED"/>
    <property type="match status" value="1"/>
</dbReference>
<protein>
    <recommendedName>
        <fullName evidence="10">DoxX family protein</fullName>
    </recommendedName>
</protein>
<reference evidence="8 9" key="1">
    <citation type="submission" date="2017-09" db="EMBL/GenBank/DDBJ databases">
        <title>Depth-based differentiation of microbial function through sediment-hosted aquifers and enrichment of novel symbionts in the deep terrestrial subsurface.</title>
        <authorList>
            <person name="Probst A.J."/>
            <person name="Ladd B."/>
            <person name="Jarett J.K."/>
            <person name="Geller-Mcgrath D.E."/>
            <person name="Sieber C.M."/>
            <person name="Emerson J.B."/>
            <person name="Anantharaman K."/>
            <person name="Thomas B.C."/>
            <person name="Malmstrom R."/>
            <person name="Stieglmeier M."/>
            <person name="Klingl A."/>
            <person name="Woyke T."/>
            <person name="Ryan C.M."/>
            <person name="Banfield J.F."/>
        </authorList>
    </citation>
    <scope>NUCLEOTIDE SEQUENCE [LARGE SCALE GENOMIC DNA]</scope>
    <source>
        <strain evidence="8">CG10_big_fil_rev_8_21_14_0_10_48_11</strain>
    </source>
</reference>
<evidence type="ECO:0000256" key="2">
    <source>
        <dbReference type="ARBA" id="ARBA00006679"/>
    </source>
</evidence>
<dbReference type="Pfam" id="PF07681">
    <property type="entry name" value="DoxX"/>
    <property type="match status" value="1"/>
</dbReference>
<evidence type="ECO:0000313" key="8">
    <source>
        <dbReference type="EMBL" id="PJE75496.1"/>
    </source>
</evidence>
<organism evidence="8 9">
    <name type="scientific">Candidatus Uhrbacteria bacterium CG10_big_fil_rev_8_21_14_0_10_48_11</name>
    <dbReference type="NCBI Taxonomy" id="1975037"/>
    <lineage>
        <taxon>Bacteria</taxon>
        <taxon>Candidatus Uhriibacteriota</taxon>
    </lineage>
</organism>
<evidence type="ECO:0000256" key="5">
    <source>
        <dbReference type="ARBA" id="ARBA00022989"/>
    </source>
</evidence>
<evidence type="ECO:0000313" key="9">
    <source>
        <dbReference type="Proteomes" id="UP000231152"/>
    </source>
</evidence>
<feature type="transmembrane region" description="Helical" evidence="7">
    <location>
        <begin position="116"/>
        <end position="134"/>
    </location>
</feature>
<comment type="similarity">
    <text evidence="2">Belongs to the DoxX family.</text>
</comment>
<gene>
    <name evidence="8" type="ORF">COV04_04295</name>
</gene>
<name>A0A2M8LDP5_9BACT</name>
<dbReference type="AlphaFoldDB" id="A0A2M8LDP5"/>
<feature type="transmembrane region" description="Helical" evidence="7">
    <location>
        <begin position="89"/>
        <end position="104"/>
    </location>
</feature>
<dbReference type="Proteomes" id="UP000231152">
    <property type="component" value="Unassembled WGS sequence"/>
</dbReference>
<dbReference type="GO" id="GO:0005886">
    <property type="term" value="C:plasma membrane"/>
    <property type="evidence" value="ECO:0007669"/>
    <property type="project" value="UniProtKB-SubCell"/>
</dbReference>
<proteinExistence type="inferred from homology"/>
<evidence type="ECO:0008006" key="10">
    <source>
        <dbReference type="Google" id="ProtNLM"/>
    </source>
</evidence>
<dbReference type="InterPro" id="IPR051907">
    <property type="entry name" value="DoxX-like_oxidoreductase"/>
</dbReference>